<dbReference type="Gene3D" id="3.30.360.10">
    <property type="entry name" value="Dihydrodipicolinate Reductase, domain 2"/>
    <property type="match status" value="1"/>
</dbReference>
<dbReference type="AlphaFoldDB" id="A0A1F7JBK1"/>
<feature type="domain" description="GFO/IDH/MocA-like oxidoreductase" evidence="2">
    <location>
        <begin position="84"/>
        <end position="191"/>
    </location>
</feature>
<dbReference type="GO" id="GO:0000166">
    <property type="term" value="F:nucleotide binding"/>
    <property type="evidence" value="ECO:0007669"/>
    <property type="project" value="InterPro"/>
</dbReference>
<protein>
    <recommendedName>
        <fullName evidence="5">Gfo/Idh/MocA-like oxidoreductase N-terminal domain-containing protein</fullName>
    </recommendedName>
</protein>
<dbReference type="Proteomes" id="UP000178486">
    <property type="component" value="Unassembled WGS sequence"/>
</dbReference>
<dbReference type="Pfam" id="PF01408">
    <property type="entry name" value="GFO_IDH_MocA"/>
    <property type="match status" value="1"/>
</dbReference>
<accession>A0A1F7JBK1</accession>
<comment type="caution">
    <text evidence="3">The sequence shown here is derived from an EMBL/GenBank/DDBJ whole genome shotgun (WGS) entry which is preliminary data.</text>
</comment>
<gene>
    <name evidence="3" type="ORF">A3B56_03345</name>
</gene>
<proteinExistence type="predicted"/>
<dbReference type="InterPro" id="IPR055170">
    <property type="entry name" value="GFO_IDH_MocA-like_dom"/>
</dbReference>
<evidence type="ECO:0000313" key="4">
    <source>
        <dbReference type="Proteomes" id="UP000178486"/>
    </source>
</evidence>
<dbReference type="EMBL" id="MGAU01000070">
    <property type="protein sequence ID" value="OGK52990.1"/>
    <property type="molecule type" value="Genomic_DNA"/>
</dbReference>
<evidence type="ECO:0000313" key="3">
    <source>
        <dbReference type="EMBL" id="OGK52990.1"/>
    </source>
</evidence>
<feature type="domain" description="Gfo/Idh/MocA-like oxidoreductase N-terminal" evidence="1">
    <location>
        <begin position="6"/>
        <end position="74"/>
    </location>
</feature>
<dbReference type="PANTHER" id="PTHR43377">
    <property type="entry name" value="BILIVERDIN REDUCTASE A"/>
    <property type="match status" value="1"/>
</dbReference>
<dbReference type="SUPFAM" id="SSF55347">
    <property type="entry name" value="Glyceraldehyde-3-phosphate dehydrogenase-like, C-terminal domain"/>
    <property type="match status" value="1"/>
</dbReference>
<evidence type="ECO:0000259" key="2">
    <source>
        <dbReference type="Pfam" id="PF22725"/>
    </source>
</evidence>
<dbReference type="Pfam" id="PF22725">
    <property type="entry name" value="GFO_IDH_MocA_C3"/>
    <property type="match status" value="1"/>
</dbReference>
<reference evidence="3 4" key="1">
    <citation type="journal article" date="2016" name="Nat. Commun.">
        <title>Thousands of microbial genomes shed light on interconnected biogeochemical processes in an aquifer system.</title>
        <authorList>
            <person name="Anantharaman K."/>
            <person name="Brown C.T."/>
            <person name="Hug L.A."/>
            <person name="Sharon I."/>
            <person name="Castelle C.J."/>
            <person name="Probst A.J."/>
            <person name="Thomas B.C."/>
            <person name="Singh A."/>
            <person name="Wilkins M.J."/>
            <person name="Karaoz U."/>
            <person name="Brodie E.L."/>
            <person name="Williams K.H."/>
            <person name="Hubbard S.S."/>
            <person name="Banfield J.F."/>
        </authorList>
    </citation>
    <scope>NUCLEOTIDE SEQUENCE [LARGE SCALE GENOMIC DNA]</scope>
</reference>
<dbReference type="InterPro" id="IPR000683">
    <property type="entry name" value="Gfo/Idh/MocA-like_OxRdtase_N"/>
</dbReference>
<dbReference type="Gene3D" id="3.40.50.720">
    <property type="entry name" value="NAD(P)-binding Rossmann-like Domain"/>
    <property type="match status" value="1"/>
</dbReference>
<sequence length="290" mass="32890">MAQTTKQIDRIACDSNITTVIISSPASTHFRVASRMIEAGKHILIEKPLTTSVSDADNLISLQKKHQTVAMVGHTFEYNPSVRKIKHIIHKPTFGTVFYMYSTRVNLGQIRGDVNALWNLAPHDISTMNYLLDARPTSVMACGGSFLRKDIEDVAFIMVRYPNNILGQIHISWLDPLKERKMTIVGSKKMLTFDDLDNVIPIRVYDKRADTGEVARGLDTEYKIKLYSGSIHIPRVTFQEPLTEELKHFFHCVRTGQRPLTDLSNGRSVVHVLAACQESLHHKNTWIPIR</sequence>
<organism evidence="3 4">
    <name type="scientific">Candidatus Roizmanbacteria bacterium RIFCSPLOWO2_01_FULL_45_11</name>
    <dbReference type="NCBI Taxonomy" id="1802070"/>
    <lineage>
        <taxon>Bacteria</taxon>
        <taxon>Candidatus Roizmaniibacteriota</taxon>
    </lineage>
</organism>
<dbReference type="InterPro" id="IPR051450">
    <property type="entry name" value="Gfo/Idh/MocA_Oxidoreductases"/>
</dbReference>
<name>A0A1F7JBK1_9BACT</name>
<dbReference type="SUPFAM" id="SSF51735">
    <property type="entry name" value="NAD(P)-binding Rossmann-fold domains"/>
    <property type="match status" value="1"/>
</dbReference>
<dbReference type="PANTHER" id="PTHR43377:SF6">
    <property type="entry name" value="GFO_IDH_MOCA-LIKE OXIDOREDUCTASE N-TERMINAL DOMAIN-CONTAINING PROTEIN"/>
    <property type="match status" value="1"/>
</dbReference>
<evidence type="ECO:0000259" key="1">
    <source>
        <dbReference type="Pfam" id="PF01408"/>
    </source>
</evidence>
<evidence type="ECO:0008006" key="5">
    <source>
        <dbReference type="Google" id="ProtNLM"/>
    </source>
</evidence>
<dbReference type="InterPro" id="IPR036291">
    <property type="entry name" value="NAD(P)-bd_dom_sf"/>
</dbReference>